<dbReference type="RefSeq" id="WP_011734753.1">
    <property type="nucleotide sequence ID" value="NC_008609.1"/>
</dbReference>
<dbReference type="Proteomes" id="UP000006732">
    <property type="component" value="Chromosome"/>
</dbReference>
<evidence type="ECO:0000256" key="1">
    <source>
        <dbReference type="SAM" id="Phobius"/>
    </source>
</evidence>
<dbReference type="STRING" id="338966.Ppro_0811"/>
<keyword evidence="1" id="KW-1133">Transmembrane helix</keyword>
<dbReference type="OrthoDB" id="5569626at2"/>
<gene>
    <name evidence="2" type="ordered locus">Ppro_0811</name>
</gene>
<dbReference type="eggNOG" id="COG2165">
    <property type="taxonomic scope" value="Bacteria"/>
</dbReference>
<keyword evidence="1" id="KW-0812">Transmembrane</keyword>
<dbReference type="InterPro" id="IPR012902">
    <property type="entry name" value="N_methyl_site"/>
</dbReference>
<reference evidence="2 3" key="1">
    <citation type="submission" date="2006-10" db="EMBL/GenBank/DDBJ databases">
        <title>Complete sequence of chromosome of Pelobacter propionicus DSM 2379.</title>
        <authorList>
            <consortium name="US DOE Joint Genome Institute"/>
            <person name="Copeland A."/>
            <person name="Lucas S."/>
            <person name="Lapidus A."/>
            <person name="Barry K."/>
            <person name="Detter J.C."/>
            <person name="Glavina del Rio T."/>
            <person name="Hammon N."/>
            <person name="Israni S."/>
            <person name="Dalin E."/>
            <person name="Tice H."/>
            <person name="Pitluck S."/>
            <person name="Saunders E."/>
            <person name="Brettin T."/>
            <person name="Bruce D."/>
            <person name="Han C."/>
            <person name="Tapia R."/>
            <person name="Schmutz J."/>
            <person name="Larimer F."/>
            <person name="Land M."/>
            <person name="Hauser L."/>
            <person name="Kyrpides N."/>
            <person name="Kim E."/>
            <person name="Lovley D."/>
            <person name="Richardson P."/>
        </authorList>
    </citation>
    <scope>NUCLEOTIDE SEQUENCE [LARGE SCALE GENOMIC DNA]</scope>
    <source>
        <strain evidence="3">DSM 2379 / NBRC 103807 / OttBd1</strain>
    </source>
</reference>
<dbReference type="AlphaFoldDB" id="A1AM71"/>
<keyword evidence="1" id="KW-0472">Membrane</keyword>
<accession>A1AM71</accession>
<dbReference type="PROSITE" id="PS00409">
    <property type="entry name" value="PROKAR_NTER_METHYL"/>
    <property type="match status" value="1"/>
</dbReference>
<protein>
    <recommendedName>
        <fullName evidence="4">Prepilin-type N-terminal cleavage/methylation domain-containing protein</fullName>
    </recommendedName>
</protein>
<keyword evidence="3" id="KW-1185">Reference proteome</keyword>
<evidence type="ECO:0008006" key="4">
    <source>
        <dbReference type="Google" id="ProtNLM"/>
    </source>
</evidence>
<evidence type="ECO:0000313" key="3">
    <source>
        <dbReference type="Proteomes" id="UP000006732"/>
    </source>
</evidence>
<organism evidence="2 3">
    <name type="scientific">Pelobacter propionicus (strain DSM 2379 / NBRC 103807 / OttBd1)</name>
    <dbReference type="NCBI Taxonomy" id="338966"/>
    <lineage>
        <taxon>Bacteria</taxon>
        <taxon>Pseudomonadati</taxon>
        <taxon>Thermodesulfobacteriota</taxon>
        <taxon>Desulfuromonadia</taxon>
        <taxon>Desulfuromonadales</taxon>
        <taxon>Desulfuromonadaceae</taxon>
        <taxon>Pelobacter</taxon>
    </lineage>
</organism>
<sequence length="357" mass="37178">MDTAPSYIGIGNERGLTLLELLLVVTILSAVAWVSLASVANDAEQIRYDDTRNRLRSIRGAVVGDTGTAGWEKGIQSGFVVDNGRLPGSINDLIMAPSGFLAYGPVSPLFDPAPDTNGYNNGGETTLSQAQNQFMKGFRGSYLVGSAGGTYRDGWGTRLSPGATLKNCPTVPSGSTNSGSDLDSDNHGWCVTLYNDGLYVDSYGKDGENGGNDFEADMAMGEPVLAGDWRINLSGAGVRIVNQSGADLSFSTAVRASLLIFHNGASATWRRITSGVAADTCLDGDGDGLCGGAPAPRETTATLPAENVPAGEHLLVLVADPDGTAHNADDSLYAGPVTARVKFFSRGGVPDLVLIIR</sequence>
<dbReference type="HOGENOM" id="CLU_768639_0_0_7"/>
<dbReference type="NCBIfam" id="TIGR02532">
    <property type="entry name" value="IV_pilin_GFxxxE"/>
    <property type="match status" value="1"/>
</dbReference>
<evidence type="ECO:0000313" key="2">
    <source>
        <dbReference type="EMBL" id="ABK98441.1"/>
    </source>
</evidence>
<name>A1AM71_PELPD</name>
<proteinExistence type="predicted"/>
<feature type="transmembrane region" description="Helical" evidence="1">
    <location>
        <begin position="21"/>
        <end position="40"/>
    </location>
</feature>
<dbReference type="EMBL" id="CP000482">
    <property type="protein sequence ID" value="ABK98441.1"/>
    <property type="molecule type" value="Genomic_DNA"/>
</dbReference>
<dbReference type="KEGG" id="ppd:Ppro_0811"/>